<dbReference type="Proteomes" id="UP000001744">
    <property type="component" value="Unassembled WGS sequence"/>
</dbReference>
<dbReference type="VEuPathDB" id="FungiDB:SJAG_04329"/>
<dbReference type="PANTHER" id="PTHR12296:SF21">
    <property type="entry name" value="DENN DOMAIN-CONTAINING PROTEIN 3"/>
    <property type="match status" value="1"/>
</dbReference>
<evidence type="ECO:0000313" key="2">
    <source>
        <dbReference type="EMBL" id="EEB09150.1"/>
    </source>
</evidence>
<dbReference type="HOGENOM" id="CLU_320577_0_0_1"/>
<dbReference type="InterPro" id="IPR001194">
    <property type="entry name" value="cDENN_dom"/>
</dbReference>
<dbReference type="SMART" id="SM00801">
    <property type="entry name" value="dDENN"/>
    <property type="match status" value="1"/>
</dbReference>
<dbReference type="OrthoDB" id="6019893at2759"/>
<dbReference type="GO" id="GO:0031410">
    <property type="term" value="C:cytoplasmic vesicle"/>
    <property type="evidence" value="ECO:0000318"/>
    <property type="project" value="GO_Central"/>
</dbReference>
<dbReference type="GeneID" id="7052592"/>
<dbReference type="InterPro" id="IPR005113">
    <property type="entry name" value="uDENN_dom"/>
</dbReference>
<dbReference type="Pfam" id="PF03456">
    <property type="entry name" value="uDENN"/>
    <property type="match status" value="1"/>
</dbReference>
<organism evidence="2 3">
    <name type="scientific">Schizosaccharomyces japonicus (strain yFS275 / FY16936)</name>
    <name type="common">Fission yeast</name>
    <dbReference type="NCBI Taxonomy" id="402676"/>
    <lineage>
        <taxon>Eukaryota</taxon>
        <taxon>Fungi</taxon>
        <taxon>Dikarya</taxon>
        <taxon>Ascomycota</taxon>
        <taxon>Taphrinomycotina</taxon>
        <taxon>Schizosaccharomycetes</taxon>
        <taxon>Schizosaccharomycetales</taxon>
        <taxon>Schizosaccharomycetaceae</taxon>
        <taxon>Schizosaccharomyces</taxon>
    </lineage>
</organism>
<dbReference type="SMART" id="SM00799">
    <property type="entry name" value="DENN"/>
    <property type="match status" value="1"/>
</dbReference>
<accession>B6K6J6</accession>
<dbReference type="Pfam" id="PF02141">
    <property type="entry name" value="DENN"/>
    <property type="match status" value="1"/>
</dbReference>
<gene>
    <name evidence="2" type="ORF">SJAG_04329</name>
</gene>
<dbReference type="eggNOG" id="ENOG502QQUM">
    <property type="taxonomic scope" value="Eukaryota"/>
</dbReference>
<dbReference type="OMA" id="FANEREN"/>
<dbReference type="InterPro" id="IPR043153">
    <property type="entry name" value="DENN_C"/>
</dbReference>
<dbReference type="Gene3D" id="3.40.50.11500">
    <property type="match status" value="1"/>
</dbReference>
<dbReference type="GO" id="GO:0032483">
    <property type="term" value="P:regulation of Rab protein signal transduction"/>
    <property type="evidence" value="ECO:0000318"/>
    <property type="project" value="GO_Central"/>
</dbReference>
<dbReference type="InterPro" id="IPR037516">
    <property type="entry name" value="Tripartite_DENN"/>
</dbReference>
<dbReference type="EMBL" id="KE651167">
    <property type="protein sequence ID" value="EEB09150.1"/>
    <property type="molecule type" value="Genomic_DNA"/>
</dbReference>
<dbReference type="Pfam" id="PF03455">
    <property type="entry name" value="dDENN"/>
    <property type="match status" value="1"/>
</dbReference>
<dbReference type="SMART" id="SM00800">
    <property type="entry name" value="uDENN"/>
    <property type="match status" value="1"/>
</dbReference>
<dbReference type="AlphaFoldDB" id="B6K6J6"/>
<protein>
    <recommendedName>
        <fullName evidence="1">UDENN domain-containing protein</fullName>
    </recommendedName>
</protein>
<dbReference type="RefSeq" id="XP_002175443.1">
    <property type="nucleotide sequence ID" value="XM_002175407.2"/>
</dbReference>
<feature type="domain" description="UDENN" evidence="1">
    <location>
        <begin position="112"/>
        <end position="830"/>
    </location>
</feature>
<name>B6K6J6_SCHJY</name>
<dbReference type="InterPro" id="IPR051696">
    <property type="entry name" value="DENN_Domain_GEFs"/>
</dbReference>
<dbReference type="JaponicusDB" id="SJAG_04329"/>
<sequence>MADFAFVAGLSDDWLVESANPQKEEFVDAPHFEDTVMSMGNIVDEFSRKRDFFVDSLNNELTHSRSPSSPVSPTSGFSLSLKRKFEPPANAGPPSSELRPDALVQQDGVLEPFKYIPHIHPLRAKYAPVIRSIYPNLRLDGRELLPMCVFPNDISLAVREEQPQPAWHSFLLPQGDGKPDLFATCIVFWIPLSAAETQIFDRRFREWYSLYLSSEQKEMSISLRDKIVAEKITLSSLLSDLPFAESPNNRQDLNRAIASCEERIQAFTSMMCDLYQGAMPSLEELTSMGVSCWKPHAVGIVGRHPNMQTFYRDWLRLVIAPMLQLEHAPPFDDWLPLERFVHNLCVDIPQQLDRDSLKLEVEVGNAHLFTRISTSFDVHDFGDVDLYPLVHALSVEKIVVLFEAATQEKNIVFLSQCPSILYSASRALLSLLFPLHWQGLYLPVLPKRLFSVMDNSRPFIVGIQPDGTSTSISFPFLTCNLDEDHITVPPSLHLQSIPYRYKKKLLYLLSMSAPMKGVKRGIPRSSLEAYPYGTMPISNHLLSNVQKSSKISILVGEHSSVFRKNDPSPQAPVFHAFGTEQLRNLPQRQMFTHLSTTHMRKSSLLDRASIVSHKRFRLSAHKSFDRFMNKSDSLTLVPRQPTPLPDNAYFNEYYVPGRATPSITGFTSLAPSTIYDANRGLGNIGDTQQFTDEQGNTWIEGHCFNLQRFNGEAKICAISKEPLDVAYYQCMACGLTVSQQSLSEVYLPCESSSFDSDKIRASFLRFFTNVFLNFRRYIMPDKASGKPKFLIDEFCRHVPHDLTEYIRTLSQTAAFDALVQYRLTHSITDPEIAFFDRLLDAKRNKNKFRLFRRKTPNYLHATWAVSASQHIVRVPVNKDMNDDAKQLHITRGIPFIFDENLAPNS</sequence>
<dbReference type="InterPro" id="IPR005112">
    <property type="entry name" value="dDENN_dom"/>
</dbReference>
<dbReference type="PROSITE" id="PS50211">
    <property type="entry name" value="DENN"/>
    <property type="match status" value="1"/>
</dbReference>
<proteinExistence type="predicted"/>
<reference evidence="2 3" key="1">
    <citation type="journal article" date="2011" name="Science">
        <title>Comparative functional genomics of the fission yeasts.</title>
        <authorList>
            <person name="Rhind N."/>
            <person name="Chen Z."/>
            <person name="Yassour M."/>
            <person name="Thompson D.A."/>
            <person name="Haas B.J."/>
            <person name="Habib N."/>
            <person name="Wapinski I."/>
            <person name="Roy S."/>
            <person name="Lin M.F."/>
            <person name="Heiman D.I."/>
            <person name="Young S.K."/>
            <person name="Furuya K."/>
            <person name="Guo Y."/>
            <person name="Pidoux A."/>
            <person name="Chen H.M."/>
            <person name="Robbertse B."/>
            <person name="Goldberg J.M."/>
            <person name="Aoki K."/>
            <person name="Bayne E.H."/>
            <person name="Berlin A.M."/>
            <person name="Desjardins C.A."/>
            <person name="Dobbs E."/>
            <person name="Dukaj L."/>
            <person name="Fan L."/>
            <person name="FitzGerald M.G."/>
            <person name="French C."/>
            <person name="Gujja S."/>
            <person name="Hansen K."/>
            <person name="Keifenheim D."/>
            <person name="Levin J.Z."/>
            <person name="Mosher R.A."/>
            <person name="Mueller C.A."/>
            <person name="Pfiffner J."/>
            <person name="Priest M."/>
            <person name="Russ C."/>
            <person name="Smialowska A."/>
            <person name="Swoboda P."/>
            <person name="Sykes S.M."/>
            <person name="Vaughn M."/>
            <person name="Vengrova S."/>
            <person name="Yoder R."/>
            <person name="Zeng Q."/>
            <person name="Allshire R."/>
            <person name="Baulcombe D."/>
            <person name="Birren B.W."/>
            <person name="Brown W."/>
            <person name="Ekwall K."/>
            <person name="Kellis M."/>
            <person name="Leatherwood J."/>
            <person name="Levin H."/>
            <person name="Margalit H."/>
            <person name="Martienssen R."/>
            <person name="Nieduszynski C.A."/>
            <person name="Spatafora J.W."/>
            <person name="Friedman N."/>
            <person name="Dalgaard J.Z."/>
            <person name="Baumann P."/>
            <person name="Niki H."/>
            <person name="Regev A."/>
            <person name="Nusbaum C."/>
        </authorList>
    </citation>
    <scope>NUCLEOTIDE SEQUENCE [LARGE SCALE GENOMIC DNA]</scope>
    <source>
        <strain evidence="3">yFS275 / FY16936</strain>
    </source>
</reference>
<evidence type="ECO:0000259" key="1">
    <source>
        <dbReference type="PROSITE" id="PS50211"/>
    </source>
</evidence>
<dbReference type="PANTHER" id="PTHR12296">
    <property type="entry name" value="DENN DOMAIN-CONTAINING PROTEIN 4"/>
    <property type="match status" value="1"/>
</dbReference>
<evidence type="ECO:0000313" key="3">
    <source>
        <dbReference type="Proteomes" id="UP000001744"/>
    </source>
</evidence>
<keyword evidence="3" id="KW-1185">Reference proteome</keyword>